<gene>
    <name evidence="3" type="ORF">BN53_05290</name>
</gene>
<dbReference type="InterPro" id="IPR035451">
    <property type="entry name" value="Ada-like_dom_sf"/>
</dbReference>
<dbReference type="Proteomes" id="UP000009311">
    <property type="component" value="Unassembled WGS sequence"/>
</dbReference>
<name>I7J068_9LACO</name>
<accession>I7J068</accession>
<feature type="signal peptide" evidence="2">
    <location>
        <begin position="1"/>
        <end position="33"/>
    </location>
</feature>
<reference evidence="3 4" key="1">
    <citation type="submission" date="2012-06" db="EMBL/GenBank/DDBJ databases">
        <title>Draft Genome Sequence of Lactobacillus pasteurii CRBIP 24.76T.</title>
        <authorList>
            <person name="Cousin S."/>
            <person name="Bouchier C."/>
            <person name="Loux V."/>
            <person name="Ma L."/>
            <person name="Creno S."/>
            <person name="Bizet C."/>
            <person name="Clermont D."/>
        </authorList>
    </citation>
    <scope>NUCLEOTIDE SEQUENCE [LARGE SCALE GENOMIC DNA]</scope>
    <source>
        <strain evidence="4">CRBIP 24.76T</strain>
    </source>
</reference>
<feature type="chain" id="PRO_5003710591" evidence="2">
    <location>
        <begin position="34"/>
        <end position="148"/>
    </location>
</feature>
<dbReference type="eggNOG" id="COG1525">
    <property type="taxonomic scope" value="Bacteria"/>
</dbReference>
<sequence>MYMARNKTMKKLKFISATLVGLTLLTSTGQVQASRLSDDQAKQAKLAKIEQAKQVEYEALLAQVKNKTKATKVKKTVKKKRKKVVKKTTKATPSGKINTANTGKIVGNIRSKIYHVPGQSGYRMNSTNAIYFNSEKEAIAAGYRKAKR</sequence>
<evidence type="ECO:0000313" key="3">
    <source>
        <dbReference type="EMBL" id="CCI85502.1"/>
    </source>
</evidence>
<dbReference type="SUPFAM" id="SSF57884">
    <property type="entry name" value="Ada DNA repair protein, N-terminal domain (N-Ada 10)"/>
    <property type="match status" value="1"/>
</dbReference>
<evidence type="ECO:0000256" key="1">
    <source>
        <dbReference type="SAM" id="MobiDB-lite"/>
    </source>
</evidence>
<dbReference type="STRING" id="1423790.BN53_05290"/>
<evidence type="ECO:0000256" key="2">
    <source>
        <dbReference type="SAM" id="SignalP"/>
    </source>
</evidence>
<evidence type="ECO:0000313" key="4">
    <source>
        <dbReference type="Proteomes" id="UP000009311"/>
    </source>
</evidence>
<comment type="caution">
    <text evidence="3">The sequence shown here is derived from an EMBL/GenBank/DDBJ whole genome shotgun (WGS) entry which is preliminary data.</text>
</comment>
<keyword evidence="2" id="KW-0732">Signal</keyword>
<dbReference type="AlphaFoldDB" id="I7J068"/>
<organism evidence="3 4">
    <name type="scientific">Lactobacillus pasteurii DSM 23907 = CRBIP 24.76</name>
    <dbReference type="NCBI Taxonomy" id="1423790"/>
    <lineage>
        <taxon>Bacteria</taxon>
        <taxon>Bacillati</taxon>
        <taxon>Bacillota</taxon>
        <taxon>Bacilli</taxon>
        <taxon>Lactobacillales</taxon>
        <taxon>Lactobacillaceae</taxon>
        <taxon>Lactobacillus</taxon>
    </lineage>
</organism>
<feature type="compositionally biased region" description="Basic residues" evidence="1">
    <location>
        <begin position="72"/>
        <end position="89"/>
    </location>
</feature>
<proteinExistence type="predicted"/>
<feature type="region of interest" description="Disordered" evidence="1">
    <location>
        <begin position="72"/>
        <end position="96"/>
    </location>
</feature>
<dbReference type="EMBL" id="CAKD01000022">
    <property type="protein sequence ID" value="CCI85502.1"/>
    <property type="molecule type" value="Genomic_DNA"/>
</dbReference>
<protein>
    <submittedName>
        <fullName evidence="3">Prophage Lp1 protein 66</fullName>
    </submittedName>
</protein>
<keyword evidence="4" id="KW-1185">Reference proteome</keyword>
<dbReference type="Gene3D" id="3.40.10.10">
    <property type="entry name" value="DNA Methylphosphotriester Repair Domain"/>
    <property type="match status" value="1"/>
</dbReference>